<organism evidence="2 3">
    <name type="scientific">Fluviispira sanaruensis</name>
    <dbReference type="NCBI Taxonomy" id="2493639"/>
    <lineage>
        <taxon>Bacteria</taxon>
        <taxon>Pseudomonadati</taxon>
        <taxon>Bdellovibrionota</taxon>
        <taxon>Oligoflexia</taxon>
        <taxon>Silvanigrellales</taxon>
        <taxon>Silvanigrellaceae</taxon>
        <taxon>Fluviispira</taxon>
    </lineage>
</organism>
<reference evidence="2 3" key="1">
    <citation type="submission" date="2018-12" db="EMBL/GenBank/DDBJ databases">
        <title>Rubrispira sanarue gen. nov., sp., nov., a member of the order Silvanigrellales, isolated from a brackish lake in Hamamatsu Japan.</title>
        <authorList>
            <person name="Maejima Y."/>
            <person name="Iino T."/>
            <person name="Muraguchi Y."/>
            <person name="Fukuda K."/>
            <person name="Nojiri H."/>
            <person name="Ohkuma M."/>
            <person name="Moriuchi R."/>
            <person name="Dohra H."/>
            <person name="Kimbara K."/>
            <person name="Shintani M."/>
        </authorList>
    </citation>
    <scope>NUCLEOTIDE SEQUENCE [LARGE SCALE GENOMIC DNA]</scope>
    <source>
        <strain evidence="2 3">RF1110005</strain>
    </source>
</reference>
<dbReference type="AlphaFoldDB" id="A0A4P2VWU1"/>
<feature type="domain" description="Transposase IS4-like" evidence="1">
    <location>
        <begin position="299"/>
        <end position="442"/>
    </location>
</feature>
<dbReference type="KEGG" id="sbf:JCM31447_25420"/>
<dbReference type="OrthoDB" id="5407466at2"/>
<protein>
    <submittedName>
        <fullName evidence="2">ISNCY family transposase ISDesu1</fullName>
    </submittedName>
</protein>
<accession>A0A4P2VWU1</accession>
<dbReference type="NCBIfam" id="NF033593">
    <property type="entry name" value="transpos_ISNCY_1"/>
    <property type="match status" value="1"/>
</dbReference>
<proteinExistence type="predicted"/>
<dbReference type="GO" id="GO:0006313">
    <property type="term" value="P:DNA transposition"/>
    <property type="evidence" value="ECO:0007669"/>
    <property type="project" value="InterPro"/>
</dbReference>
<dbReference type="GO" id="GO:0004803">
    <property type="term" value="F:transposase activity"/>
    <property type="evidence" value="ECO:0007669"/>
    <property type="project" value="InterPro"/>
</dbReference>
<dbReference type="EMBL" id="AP019368">
    <property type="protein sequence ID" value="BBH54085.1"/>
    <property type="molecule type" value="Genomic_DNA"/>
</dbReference>
<dbReference type="InterPro" id="IPR002559">
    <property type="entry name" value="Transposase_11"/>
</dbReference>
<evidence type="ECO:0000313" key="2">
    <source>
        <dbReference type="EMBL" id="BBH54085.1"/>
    </source>
</evidence>
<dbReference type="GO" id="GO:0003677">
    <property type="term" value="F:DNA binding"/>
    <property type="evidence" value="ECO:0007669"/>
    <property type="project" value="InterPro"/>
</dbReference>
<evidence type="ECO:0000259" key="1">
    <source>
        <dbReference type="Pfam" id="PF01609"/>
    </source>
</evidence>
<name>A0A4P2VWU1_FLUSA</name>
<dbReference type="Proteomes" id="UP000291236">
    <property type="component" value="Chromosome"/>
</dbReference>
<keyword evidence="3" id="KW-1185">Reference proteome</keyword>
<dbReference type="Pfam" id="PF01609">
    <property type="entry name" value="DDE_Tnp_1"/>
    <property type="match status" value="1"/>
</dbReference>
<gene>
    <name evidence="2" type="ORF">JCM31447_25420</name>
</gene>
<evidence type="ECO:0000313" key="3">
    <source>
        <dbReference type="Proteomes" id="UP000291236"/>
    </source>
</evidence>
<dbReference type="RefSeq" id="WP_130611169.1">
    <property type="nucleotide sequence ID" value="NZ_AP019368.1"/>
</dbReference>
<sequence length="449" mass="51890">MRKKIELYPDLFCQYSIHEYSDELKKMSEILEQHEEILDWVHEDLLQGKMVSYKGATGRSSEMVFCAAILKQQRQWTYKELEFHLADSQSGRAFVKLPFGIYYSDSALQENIKKISFNTWEKINIILVKYAEKKGYEKGRTVRVDSTVVETNIHRPTDSSLIYDCIRVLSRNLFQLKELNKNNNLKISKLKFSCKLAKNMVLSILNTNNQEKREEIYRDLIVKAGDNYNQINSYIKVAKSLKKSKKVLKIIEQLEHAKTHLEAILAQTIFRIIDHKVIKSEEKVVSIFEEHTDVIVKSRREVEFGHKIFLTTGKSNLVLDCQIEQGNPSDAIKFMDLVNAQNKLYERFPRQISADGGFSSKDNVLNAKKSGVKDVYFSKRCGLKILEIVKSSYVYNKLKKFRAGIESNISALKRGFGLDRATWKGLSGYKSYIWSALVSYNLTILANKV</sequence>